<proteinExistence type="predicted"/>
<dbReference type="InterPro" id="IPR036259">
    <property type="entry name" value="MFS_trans_sf"/>
</dbReference>
<keyword evidence="3" id="KW-1185">Reference proteome</keyword>
<dbReference type="EMBL" id="WJIF01000007">
    <property type="protein sequence ID" value="MRG60772.1"/>
    <property type="molecule type" value="Genomic_DNA"/>
</dbReference>
<organism evidence="2 3">
    <name type="scientific">Agromyces agglutinans</name>
    <dbReference type="NCBI Taxonomy" id="2662258"/>
    <lineage>
        <taxon>Bacteria</taxon>
        <taxon>Bacillati</taxon>
        <taxon>Actinomycetota</taxon>
        <taxon>Actinomycetes</taxon>
        <taxon>Micrococcales</taxon>
        <taxon>Microbacteriaceae</taxon>
        <taxon>Agromyces</taxon>
    </lineage>
</organism>
<dbReference type="GO" id="GO:0005886">
    <property type="term" value="C:plasma membrane"/>
    <property type="evidence" value="ECO:0007669"/>
    <property type="project" value="TreeGrafter"/>
</dbReference>
<gene>
    <name evidence="2" type="ORF">GE115_12970</name>
</gene>
<dbReference type="Gene3D" id="1.20.1250.20">
    <property type="entry name" value="MFS general substrate transporter like domains"/>
    <property type="match status" value="1"/>
</dbReference>
<feature type="transmembrane region" description="Helical" evidence="1">
    <location>
        <begin position="281"/>
        <end position="300"/>
    </location>
</feature>
<accession>A0A6I2F7M1</accession>
<dbReference type="PANTHER" id="PTHR11328">
    <property type="entry name" value="MAJOR FACILITATOR SUPERFAMILY DOMAIN-CONTAINING PROTEIN"/>
    <property type="match status" value="1"/>
</dbReference>
<evidence type="ECO:0000256" key="1">
    <source>
        <dbReference type="SAM" id="Phobius"/>
    </source>
</evidence>
<feature type="transmembrane region" description="Helical" evidence="1">
    <location>
        <begin position="112"/>
        <end position="138"/>
    </location>
</feature>
<feature type="transmembrane region" description="Helical" evidence="1">
    <location>
        <begin position="335"/>
        <end position="357"/>
    </location>
</feature>
<feature type="transmembrane region" description="Helical" evidence="1">
    <location>
        <begin position="150"/>
        <end position="169"/>
    </location>
</feature>
<comment type="caution">
    <text evidence="2">The sequence shown here is derived from an EMBL/GenBank/DDBJ whole genome shotgun (WGS) entry which is preliminary data.</text>
</comment>
<evidence type="ECO:0000313" key="3">
    <source>
        <dbReference type="Proteomes" id="UP000431080"/>
    </source>
</evidence>
<dbReference type="GO" id="GO:0015293">
    <property type="term" value="F:symporter activity"/>
    <property type="evidence" value="ECO:0007669"/>
    <property type="project" value="InterPro"/>
</dbReference>
<keyword evidence="1" id="KW-1133">Transmembrane helix</keyword>
<feature type="transmembrane region" description="Helical" evidence="1">
    <location>
        <begin position="12"/>
        <end position="38"/>
    </location>
</feature>
<name>A0A6I2F7M1_9MICO</name>
<protein>
    <submittedName>
        <fullName evidence="2">MFS transporter</fullName>
    </submittedName>
</protein>
<keyword evidence="1" id="KW-0472">Membrane</keyword>
<dbReference type="GO" id="GO:0008643">
    <property type="term" value="P:carbohydrate transport"/>
    <property type="evidence" value="ECO:0007669"/>
    <property type="project" value="InterPro"/>
</dbReference>
<feature type="transmembrane region" description="Helical" evidence="1">
    <location>
        <begin position="247"/>
        <end position="269"/>
    </location>
</feature>
<keyword evidence="1" id="KW-0812">Transmembrane</keyword>
<evidence type="ECO:0000313" key="2">
    <source>
        <dbReference type="EMBL" id="MRG60772.1"/>
    </source>
</evidence>
<feature type="transmembrane region" description="Helical" evidence="1">
    <location>
        <begin position="309"/>
        <end position="329"/>
    </location>
</feature>
<feature type="transmembrane region" description="Helical" evidence="1">
    <location>
        <begin position="84"/>
        <end position="106"/>
    </location>
</feature>
<reference evidence="2 3" key="1">
    <citation type="submission" date="2019-10" db="EMBL/GenBank/DDBJ databases">
        <authorList>
            <person name="Nie G."/>
            <person name="Ming H."/>
            <person name="Yi B."/>
        </authorList>
    </citation>
    <scope>NUCLEOTIDE SEQUENCE [LARGE SCALE GENOMIC DNA]</scope>
    <source>
        <strain evidence="2 3">CFH 90414</strain>
    </source>
</reference>
<feature type="transmembrane region" description="Helical" evidence="1">
    <location>
        <begin position="378"/>
        <end position="405"/>
    </location>
</feature>
<feature type="transmembrane region" description="Helical" evidence="1">
    <location>
        <begin position="181"/>
        <end position="203"/>
    </location>
</feature>
<dbReference type="Proteomes" id="UP000431080">
    <property type="component" value="Unassembled WGS sequence"/>
</dbReference>
<feature type="transmembrane region" description="Helical" evidence="1">
    <location>
        <begin position="44"/>
        <end position="63"/>
    </location>
</feature>
<dbReference type="Pfam" id="PF13347">
    <property type="entry name" value="MFS_2"/>
    <property type="match status" value="1"/>
</dbReference>
<dbReference type="RefSeq" id="WP_153685196.1">
    <property type="nucleotide sequence ID" value="NZ_WJIF01000007.1"/>
</dbReference>
<feature type="transmembrane region" description="Helical" evidence="1">
    <location>
        <begin position="417"/>
        <end position="442"/>
    </location>
</feature>
<sequence>MTAPERPLPRGVVARYAIGSIGTGGFATLPGLVLVYYLTDTLGVAALAAGLVVTAAKIWDVVIDPFIGERSDRALARTGSRRTWMLVGAALIPVGFVLTFAIPAGLGPVASGIWVFVAFLATATAFSVFQVPYLALPAELTAGYDDRTRLLTWRVVVLTLAILAFGAGGPEIRDAFDDEHVGYLVMAVVAGLAIGVGMLVAATTAPRSATSTRTDAPARTAAPGRSLRDGYREGFAALRRSAAFRTLLAAFVLQGLATGLMLAGAQYVATWVLESQSAVTLLFAALIAPAVVCAPLWGILSRRIGKERGFAIATAVFAVAALSLVGLLWAPGAWVYVPVGIAGAAYAGMQSLPMAMLPDVISHDAATNGADRAGSFSGVWTAGETAGMALGATLLTVTLAATGYVESAGADVVEQSGAAIAGIVIAFSVVPAALAALSLVAVRRYPLGRADIDAEPAVTAAPAEGGLR</sequence>
<dbReference type="PANTHER" id="PTHR11328:SF24">
    <property type="entry name" value="MAJOR FACILITATOR SUPERFAMILY (MFS) PROFILE DOMAIN-CONTAINING PROTEIN"/>
    <property type="match status" value="1"/>
</dbReference>
<dbReference type="AlphaFoldDB" id="A0A6I2F7M1"/>
<dbReference type="InterPro" id="IPR039672">
    <property type="entry name" value="MFS_2"/>
</dbReference>
<dbReference type="SUPFAM" id="SSF103473">
    <property type="entry name" value="MFS general substrate transporter"/>
    <property type="match status" value="1"/>
</dbReference>